<evidence type="ECO:0008006" key="3">
    <source>
        <dbReference type="Google" id="ProtNLM"/>
    </source>
</evidence>
<organism evidence="1 2">
    <name type="scientific">Morganella morganii</name>
    <name type="common">Proteus morganii</name>
    <dbReference type="NCBI Taxonomy" id="582"/>
    <lineage>
        <taxon>Bacteria</taxon>
        <taxon>Pseudomonadati</taxon>
        <taxon>Pseudomonadota</taxon>
        <taxon>Gammaproteobacteria</taxon>
        <taxon>Enterobacterales</taxon>
        <taxon>Morganellaceae</taxon>
        <taxon>Morganella</taxon>
    </lineage>
</organism>
<dbReference type="InterPro" id="IPR015422">
    <property type="entry name" value="PyrdxlP-dep_Trfase_small"/>
</dbReference>
<dbReference type="EMBL" id="JZSH01000511">
    <property type="protein sequence ID" value="KJF75834.1"/>
    <property type="molecule type" value="Genomic_DNA"/>
</dbReference>
<sequence>MSRTMWQTFLSERLQQAQEQDAVRRRDANDGADGRTLLINGRRAVNFSGNDYLGLSRHPA</sequence>
<dbReference type="AlphaFoldDB" id="A0A0D8L2C9"/>
<name>A0A0D8L2C9_MORMO</name>
<accession>A0A0D8L2C9</accession>
<evidence type="ECO:0000313" key="1">
    <source>
        <dbReference type="EMBL" id="KJF75834.1"/>
    </source>
</evidence>
<reference evidence="1 2" key="1">
    <citation type="submission" date="2015-02" db="EMBL/GenBank/DDBJ databases">
        <title>Whole genome shotgun sequencing of cultured foodborne pathogen.</title>
        <authorList>
            <person name="Timme R."/>
            <person name="Allard M.W."/>
            <person name="Strain E."/>
            <person name="Evans P.S."/>
            <person name="Brown E."/>
        </authorList>
    </citation>
    <scope>NUCLEOTIDE SEQUENCE [LARGE SCALE GENOMIC DNA]</scope>
    <source>
        <strain evidence="1 2">GCSL-TSO-24</strain>
    </source>
</reference>
<comment type="caution">
    <text evidence="1">The sequence shown here is derived from an EMBL/GenBank/DDBJ whole genome shotgun (WGS) entry which is preliminary data.</text>
</comment>
<dbReference type="Gene3D" id="3.90.1150.10">
    <property type="entry name" value="Aspartate Aminotransferase, domain 1"/>
    <property type="match status" value="1"/>
</dbReference>
<dbReference type="Proteomes" id="UP000032582">
    <property type="component" value="Unassembled WGS sequence"/>
</dbReference>
<dbReference type="SUPFAM" id="SSF53383">
    <property type="entry name" value="PLP-dependent transferases"/>
    <property type="match status" value="1"/>
</dbReference>
<evidence type="ECO:0000313" key="2">
    <source>
        <dbReference type="Proteomes" id="UP000032582"/>
    </source>
</evidence>
<gene>
    <name evidence="1" type="ORF">UA45_21665</name>
</gene>
<protein>
    <recommendedName>
        <fullName evidence="3">8-amino-7-oxononanoate synthase</fullName>
    </recommendedName>
</protein>
<dbReference type="InterPro" id="IPR015424">
    <property type="entry name" value="PyrdxlP-dep_Trfase"/>
</dbReference>
<proteinExistence type="predicted"/>
<feature type="non-terminal residue" evidence="1">
    <location>
        <position position="60"/>
    </location>
</feature>